<organism evidence="4 5">
    <name type="scientific">Durusdinium trenchii</name>
    <dbReference type="NCBI Taxonomy" id="1381693"/>
    <lineage>
        <taxon>Eukaryota</taxon>
        <taxon>Sar</taxon>
        <taxon>Alveolata</taxon>
        <taxon>Dinophyceae</taxon>
        <taxon>Suessiales</taxon>
        <taxon>Symbiodiniaceae</taxon>
        <taxon>Durusdinium</taxon>
    </lineage>
</organism>
<evidence type="ECO:0000256" key="2">
    <source>
        <dbReference type="SAM" id="SignalP"/>
    </source>
</evidence>
<accession>A0ABP0L9A0</accession>
<comment type="caution">
    <text evidence="4">The sequence shown here is derived from an EMBL/GenBank/DDBJ whole genome shotgun (WGS) entry which is preliminary data.</text>
</comment>
<gene>
    <name evidence="4" type="ORF">CCMP2556_LOCUS20019</name>
</gene>
<keyword evidence="1" id="KW-0408">Iron</keyword>
<dbReference type="PROSITE" id="PS51471">
    <property type="entry name" value="FE2OG_OXY"/>
    <property type="match status" value="1"/>
</dbReference>
<dbReference type="Proteomes" id="UP001642484">
    <property type="component" value="Unassembled WGS sequence"/>
</dbReference>
<feature type="chain" id="PRO_5047399419" description="Fe2OG dioxygenase domain-containing protein" evidence="2">
    <location>
        <begin position="27"/>
        <end position="367"/>
    </location>
</feature>
<dbReference type="InterPro" id="IPR005123">
    <property type="entry name" value="Oxoglu/Fe-dep_dioxygenase_dom"/>
</dbReference>
<feature type="domain" description="Fe2OG dioxygenase" evidence="3">
    <location>
        <begin position="168"/>
        <end position="285"/>
    </location>
</feature>
<dbReference type="SUPFAM" id="SSF51197">
    <property type="entry name" value="Clavaminate synthase-like"/>
    <property type="match status" value="1"/>
</dbReference>
<dbReference type="InterPro" id="IPR027443">
    <property type="entry name" value="IPNS-like_sf"/>
</dbReference>
<evidence type="ECO:0000313" key="4">
    <source>
        <dbReference type="EMBL" id="CAK9035729.1"/>
    </source>
</evidence>
<protein>
    <recommendedName>
        <fullName evidence="3">Fe2OG dioxygenase domain-containing protein</fullName>
    </recommendedName>
</protein>
<keyword evidence="1" id="KW-0560">Oxidoreductase</keyword>
<sequence>MTRSKARATAIWALLAVPLWLGVSNASIPSIPVLEPGSAQLATAFRQLGAFQTPLAGATAAATQRCFGDFAAMLAQPEEEKRLHVSHDLLELHGYQPRGELGERYNAHRSGFIFHGSKAAPWVNPEVEERISIWRADIWQLAGRIFDALIQELDLKAISAGHFSRHGPFDMVSHSQFQVKEMHPVAAGPNAKVVRLPLHQDPSFLSLLIHHSSEPPGQGCEFWLDQEQRFLPLARSGPTVCTVIIGQLFHLLLGRRSFAKGKHRVVTRAADMEKPRISATFFFQPSPDQLLTPLVSGEETPETIQTFRERRRRSYGRFARAALGPRPKGRSGWMDPRGGVAVGIWKRERVEVGEEQVKHGETVEVKG</sequence>
<name>A0ABP0L9A0_9DINO</name>
<evidence type="ECO:0000313" key="5">
    <source>
        <dbReference type="Proteomes" id="UP001642484"/>
    </source>
</evidence>
<comment type="similarity">
    <text evidence="1">Belongs to the iron/ascorbate-dependent oxidoreductase family.</text>
</comment>
<keyword evidence="1" id="KW-0479">Metal-binding</keyword>
<keyword evidence="5" id="KW-1185">Reference proteome</keyword>
<feature type="signal peptide" evidence="2">
    <location>
        <begin position="1"/>
        <end position="26"/>
    </location>
</feature>
<evidence type="ECO:0000256" key="1">
    <source>
        <dbReference type="RuleBase" id="RU003682"/>
    </source>
</evidence>
<dbReference type="EMBL" id="CAXAMN010011614">
    <property type="protein sequence ID" value="CAK9035729.1"/>
    <property type="molecule type" value="Genomic_DNA"/>
</dbReference>
<reference evidence="4 5" key="1">
    <citation type="submission" date="2024-02" db="EMBL/GenBank/DDBJ databases">
        <authorList>
            <person name="Chen Y."/>
            <person name="Shah S."/>
            <person name="Dougan E. K."/>
            <person name="Thang M."/>
            <person name="Chan C."/>
        </authorList>
    </citation>
    <scope>NUCLEOTIDE SEQUENCE [LARGE SCALE GENOMIC DNA]</scope>
</reference>
<proteinExistence type="inferred from homology"/>
<dbReference type="Gene3D" id="2.60.120.330">
    <property type="entry name" value="B-lactam Antibiotic, Isopenicillin N Synthase, Chain"/>
    <property type="match status" value="1"/>
</dbReference>
<keyword evidence="2" id="KW-0732">Signal</keyword>
<evidence type="ECO:0000259" key="3">
    <source>
        <dbReference type="PROSITE" id="PS51471"/>
    </source>
</evidence>